<dbReference type="Proteomes" id="UP000245431">
    <property type="component" value="Plasmid PVE_plasmid"/>
</dbReference>
<proteinExistence type="predicted"/>
<name>A0A1D3KAN4_PSEVE</name>
<evidence type="ECO:0000313" key="2">
    <source>
        <dbReference type="Proteomes" id="UP000245431"/>
    </source>
</evidence>
<organism evidence="1 2">
    <name type="scientific">Pseudomonas veronii 1YdBTEX2</name>
    <dbReference type="NCBI Taxonomy" id="1295141"/>
    <lineage>
        <taxon>Bacteria</taxon>
        <taxon>Pseudomonadati</taxon>
        <taxon>Pseudomonadota</taxon>
        <taxon>Gammaproteobacteria</taxon>
        <taxon>Pseudomonadales</taxon>
        <taxon>Pseudomonadaceae</taxon>
        <taxon>Pseudomonas</taxon>
    </lineage>
</organism>
<accession>A0A1D3KAN4</accession>
<protein>
    <submittedName>
        <fullName evidence="1">Conserved hypothetical membrane protein</fullName>
    </submittedName>
</protein>
<reference evidence="2" key="1">
    <citation type="submission" date="2016-07" db="EMBL/GenBank/DDBJ databases">
        <authorList>
            <person name="Florea S."/>
            <person name="Webb J.S."/>
            <person name="Jaromczyk J."/>
            <person name="Schardl C.L."/>
        </authorList>
    </citation>
    <scope>NUCLEOTIDE SEQUENCE [LARGE SCALE GENOMIC DNA]</scope>
    <source>
        <strain evidence="2">1YdBTEX2</strain>
        <plasmid evidence="2">Plasmid pve_Plasmid</plasmid>
    </source>
</reference>
<gene>
    <name evidence="1" type="ORF">PVE_P0221</name>
</gene>
<dbReference type="EMBL" id="LT599585">
    <property type="protein sequence ID" value="SBW85261.1"/>
    <property type="molecule type" value="Genomic_DNA"/>
</dbReference>
<sequence>MRRAGFSRLLNTRLFAWLATLSVSVLAVGAGFLFPLPKAAPEFGKEVKVVGRYCQIIPGEHSPHCDGKDVAPTDPMLLAIKQMNESVSNDKFDRTPP</sequence>
<evidence type="ECO:0000313" key="1">
    <source>
        <dbReference type="EMBL" id="SBW85261.1"/>
    </source>
</evidence>
<dbReference type="AlphaFoldDB" id="A0A1D3KAN4"/>
<keyword evidence="1" id="KW-0614">Plasmid</keyword>
<geneLocation type="plasmid" evidence="2">
    <name>pve_Plasmid</name>
</geneLocation>